<sequence length="490" mass="55908">MEIQQLNPQNNQQIPANVQKIAYRANILFFNEDPYFKETQEDALTFYKDGLLVLDLEKGTVIEAGNYEEMRAKHASVLISEEYKDKLIMPGFIDCHTHYPQTEMICSFASSLVNWLNTYTFPTEEQFKDINYAKKISQFYLNELLKNGTTTALVFATIHPESVAALFDEAIRLNMRIITGKTMMNRNAPEFLQDTVEGSYRDSLDLIQSYHNVGRCLYSITPRFAPTSTQDQLNVAGQLKHQFPDTYIHTHLNENLQEVDWVKSLFPESENYLDVYDKSNLVHKHSVFAHCVHCTQPELDKMKQIQCGVAYCPTSNGFLGAGMFPYHQAVQNGINFGMGTDVGGGTDFGMLRTLQDAYKFIMVSQQHVENRRPMTSFEGFYRATLGGCKALSLEHKIGKFLPGYEADFVVLDWCVNDIQRLRFENIEKRASTTQQSTATSESLKLSTIKPGDDKYLLQDKLFGLMMMGDSNNVYSTHLAGIKRYQRGNKI</sequence>
<dbReference type="InterPro" id="IPR014311">
    <property type="entry name" value="Guanine_deaminase"/>
</dbReference>
<dbReference type="STRING" id="312017.I7MB20"/>
<comment type="pathway">
    <text evidence="1 8">Purine metabolism; guanine degradation; xanthine from guanine: step 1/1.</text>
</comment>
<dbReference type="GeneID" id="7839689"/>
<comment type="similarity">
    <text evidence="2 8">Belongs to the metallo-dependent hydrolases superfamily. ATZ/TRZ family.</text>
</comment>
<evidence type="ECO:0000313" key="10">
    <source>
        <dbReference type="EMBL" id="EAS07153.2"/>
    </source>
</evidence>
<evidence type="ECO:0000256" key="1">
    <source>
        <dbReference type="ARBA" id="ARBA00004984"/>
    </source>
</evidence>
<dbReference type="FunFam" id="3.20.20.140:FF:000022">
    <property type="entry name" value="Guanine deaminase"/>
    <property type="match status" value="1"/>
</dbReference>
<dbReference type="InParanoid" id="I7MB20"/>
<evidence type="ECO:0000256" key="3">
    <source>
        <dbReference type="ARBA" id="ARBA00012781"/>
    </source>
</evidence>
<name>I7MB20_TETTS</name>
<dbReference type="EMBL" id="GG662245">
    <property type="protein sequence ID" value="EAS07153.2"/>
    <property type="molecule type" value="Genomic_DNA"/>
</dbReference>
<dbReference type="KEGG" id="tet:TTHERM_00646860"/>
<reference evidence="11" key="1">
    <citation type="journal article" date="2006" name="PLoS Biol.">
        <title>Macronuclear genome sequence of the ciliate Tetrahymena thermophila, a model eukaryote.</title>
        <authorList>
            <person name="Eisen J.A."/>
            <person name="Coyne R.S."/>
            <person name="Wu M."/>
            <person name="Wu D."/>
            <person name="Thiagarajan M."/>
            <person name="Wortman J.R."/>
            <person name="Badger J.H."/>
            <person name="Ren Q."/>
            <person name="Amedeo P."/>
            <person name="Jones K.M."/>
            <person name="Tallon L.J."/>
            <person name="Delcher A.L."/>
            <person name="Salzberg S.L."/>
            <person name="Silva J.C."/>
            <person name="Haas B.J."/>
            <person name="Majoros W.H."/>
            <person name="Farzad M."/>
            <person name="Carlton J.M."/>
            <person name="Smith R.K. Jr."/>
            <person name="Garg J."/>
            <person name="Pearlman R.E."/>
            <person name="Karrer K.M."/>
            <person name="Sun L."/>
            <person name="Manning G."/>
            <person name="Elde N.C."/>
            <person name="Turkewitz A.P."/>
            <person name="Asai D.J."/>
            <person name="Wilkes D.E."/>
            <person name="Wang Y."/>
            <person name="Cai H."/>
            <person name="Collins K."/>
            <person name="Stewart B.A."/>
            <person name="Lee S.R."/>
            <person name="Wilamowska K."/>
            <person name="Weinberg Z."/>
            <person name="Ruzzo W.L."/>
            <person name="Wloga D."/>
            <person name="Gaertig J."/>
            <person name="Frankel J."/>
            <person name="Tsao C.-C."/>
            <person name="Gorovsky M.A."/>
            <person name="Keeling P.J."/>
            <person name="Waller R.F."/>
            <person name="Patron N.J."/>
            <person name="Cherry J.M."/>
            <person name="Stover N.A."/>
            <person name="Krieger C.J."/>
            <person name="del Toro C."/>
            <person name="Ryder H.F."/>
            <person name="Williamson S.C."/>
            <person name="Barbeau R.A."/>
            <person name="Hamilton E.P."/>
            <person name="Orias E."/>
        </authorList>
    </citation>
    <scope>NUCLEOTIDE SEQUENCE [LARGE SCALE GENOMIC DNA]</scope>
    <source>
        <strain evidence="11">SB210</strain>
    </source>
</reference>
<feature type="domain" description="Amidohydrolase-related" evidence="9">
    <location>
        <begin position="88"/>
        <end position="417"/>
    </location>
</feature>
<evidence type="ECO:0000256" key="2">
    <source>
        <dbReference type="ARBA" id="ARBA00006745"/>
    </source>
</evidence>
<evidence type="ECO:0000256" key="6">
    <source>
        <dbReference type="ARBA" id="ARBA00022833"/>
    </source>
</evidence>
<evidence type="ECO:0000256" key="8">
    <source>
        <dbReference type="RuleBase" id="RU366009"/>
    </source>
</evidence>
<dbReference type="GO" id="GO:0006147">
    <property type="term" value="P:guanine catabolic process"/>
    <property type="evidence" value="ECO:0007669"/>
    <property type="project" value="UniProtKB-UniRule"/>
</dbReference>
<keyword evidence="5 8" id="KW-0378">Hydrolase</keyword>
<dbReference type="PANTHER" id="PTHR11271:SF6">
    <property type="entry name" value="GUANINE DEAMINASE"/>
    <property type="match status" value="1"/>
</dbReference>
<dbReference type="GO" id="GO:0005829">
    <property type="term" value="C:cytosol"/>
    <property type="evidence" value="ECO:0007669"/>
    <property type="project" value="TreeGrafter"/>
</dbReference>
<dbReference type="Proteomes" id="UP000009168">
    <property type="component" value="Unassembled WGS sequence"/>
</dbReference>
<keyword evidence="11" id="KW-1185">Reference proteome</keyword>
<dbReference type="NCBIfam" id="NF006679">
    <property type="entry name" value="PRK09228.1"/>
    <property type="match status" value="1"/>
</dbReference>
<comment type="function">
    <text evidence="8">Catalyzes the hydrolytic deamination of guanine, producing xanthine and ammonia.</text>
</comment>
<protein>
    <recommendedName>
        <fullName evidence="3 8">Guanine deaminase</fullName>
        <shortName evidence="8">Guanase</shortName>
        <ecNumber evidence="3 8">3.5.4.3</ecNumber>
    </recommendedName>
    <alternativeName>
        <fullName evidence="8">Guanine aminohydrolase</fullName>
    </alternativeName>
</protein>
<evidence type="ECO:0000256" key="7">
    <source>
        <dbReference type="ARBA" id="ARBA00051148"/>
    </source>
</evidence>
<evidence type="ECO:0000259" key="9">
    <source>
        <dbReference type="Pfam" id="PF01979"/>
    </source>
</evidence>
<dbReference type="InterPro" id="IPR011059">
    <property type="entry name" value="Metal-dep_hydrolase_composite"/>
</dbReference>
<proteinExistence type="inferred from homology"/>
<dbReference type="NCBIfam" id="TIGR02967">
    <property type="entry name" value="guan_deamin"/>
    <property type="match status" value="1"/>
</dbReference>
<evidence type="ECO:0000256" key="4">
    <source>
        <dbReference type="ARBA" id="ARBA00022723"/>
    </source>
</evidence>
<dbReference type="GO" id="GO:0008892">
    <property type="term" value="F:guanine deaminase activity"/>
    <property type="evidence" value="ECO:0007669"/>
    <property type="project" value="UniProtKB-UniRule"/>
</dbReference>
<dbReference type="RefSeq" id="XP_001027395.2">
    <property type="nucleotide sequence ID" value="XM_001027395.2"/>
</dbReference>
<dbReference type="Gene3D" id="2.30.40.10">
    <property type="entry name" value="Urease, subunit C, domain 1"/>
    <property type="match status" value="1"/>
</dbReference>
<comment type="cofactor">
    <cofactor evidence="8">
        <name>Zn(2+)</name>
        <dbReference type="ChEBI" id="CHEBI:29105"/>
    </cofactor>
    <text evidence="8">Binds 1 zinc ion per subunit.</text>
</comment>
<keyword evidence="6 8" id="KW-0862">Zinc</keyword>
<dbReference type="Gene3D" id="3.20.20.140">
    <property type="entry name" value="Metal-dependent hydrolases"/>
    <property type="match status" value="1"/>
</dbReference>
<dbReference type="SUPFAM" id="SSF51556">
    <property type="entry name" value="Metallo-dependent hydrolases"/>
    <property type="match status" value="1"/>
</dbReference>
<keyword evidence="4 8" id="KW-0479">Metal-binding</keyword>
<dbReference type="InterPro" id="IPR032466">
    <property type="entry name" value="Metal_Hydrolase"/>
</dbReference>
<dbReference type="InterPro" id="IPR006680">
    <property type="entry name" value="Amidohydro-rel"/>
</dbReference>
<dbReference type="PANTHER" id="PTHR11271">
    <property type="entry name" value="GUANINE DEAMINASE"/>
    <property type="match status" value="1"/>
</dbReference>
<comment type="catalytic activity">
    <reaction evidence="7 8">
        <text>guanine + H2O + H(+) = xanthine + NH4(+)</text>
        <dbReference type="Rhea" id="RHEA:14665"/>
        <dbReference type="ChEBI" id="CHEBI:15377"/>
        <dbReference type="ChEBI" id="CHEBI:15378"/>
        <dbReference type="ChEBI" id="CHEBI:16235"/>
        <dbReference type="ChEBI" id="CHEBI:17712"/>
        <dbReference type="ChEBI" id="CHEBI:28938"/>
        <dbReference type="EC" id="3.5.4.3"/>
    </reaction>
</comment>
<dbReference type="GO" id="GO:0008270">
    <property type="term" value="F:zinc ion binding"/>
    <property type="evidence" value="ECO:0007669"/>
    <property type="project" value="UniProtKB-UniRule"/>
</dbReference>
<dbReference type="UniPathway" id="UPA00603">
    <property type="reaction ID" value="UER00660"/>
</dbReference>
<dbReference type="SUPFAM" id="SSF51338">
    <property type="entry name" value="Composite domain of metallo-dependent hydrolases"/>
    <property type="match status" value="1"/>
</dbReference>
<dbReference type="InterPro" id="IPR051607">
    <property type="entry name" value="Metallo-dep_hydrolases"/>
</dbReference>
<dbReference type="AlphaFoldDB" id="I7MB20"/>
<evidence type="ECO:0000256" key="5">
    <source>
        <dbReference type="ARBA" id="ARBA00022801"/>
    </source>
</evidence>
<dbReference type="eggNOG" id="KOG3968">
    <property type="taxonomic scope" value="Eukaryota"/>
</dbReference>
<accession>I7MB20</accession>
<dbReference type="OrthoDB" id="194468at2759"/>
<evidence type="ECO:0000313" key="11">
    <source>
        <dbReference type="Proteomes" id="UP000009168"/>
    </source>
</evidence>
<organism evidence="10 11">
    <name type="scientific">Tetrahymena thermophila (strain SB210)</name>
    <dbReference type="NCBI Taxonomy" id="312017"/>
    <lineage>
        <taxon>Eukaryota</taxon>
        <taxon>Sar</taxon>
        <taxon>Alveolata</taxon>
        <taxon>Ciliophora</taxon>
        <taxon>Intramacronucleata</taxon>
        <taxon>Oligohymenophorea</taxon>
        <taxon>Hymenostomatida</taxon>
        <taxon>Tetrahymenina</taxon>
        <taxon>Tetrahymenidae</taxon>
        <taxon>Tetrahymena</taxon>
    </lineage>
</organism>
<dbReference type="EC" id="3.5.4.3" evidence="3 8"/>
<dbReference type="Pfam" id="PF01979">
    <property type="entry name" value="Amidohydro_1"/>
    <property type="match status" value="1"/>
</dbReference>
<gene>
    <name evidence="10" type="ORF">TTHERM_00646860</name>
</gene>